<evidence type="ECO:0008006" key="4">
    <source>
        <dbReference type="Google" id="ProtNLM"/>
    </source>
</evidence>
<evidence type="ECO:0000313" key="2">
    <source>
        <dbReference type="EMBL" id="MCQ4042749.1"/>
    </source>
</evidence>
<keyword evidence="3" id="KW-1185">Reference proteome</keyword>
<comment type="caution">
    <text evidence="2">The sequence shown here is derived from an EMBL/GenBank/DDBJ whole genome shotgun (WGS) entry which is preliminary data.</text>
</comment>
<evidence type="ECO:0000313" key="3">
    <source>
        <dbReference type="Proteomes" id="UP001206206"/>
    </source>
</evidence>
<dbReference type="Proteomes" id="UP001206206">
    <property type="component" value="Unassembled WGS sequence"/>
</dbReference>
<feature type="chain" id="PRO_5046546442" description="Secreted protein" evidence="1">
    <location>
        <begin position="27"/>
        <end position="199"/>
    </location>
</feature>
<evidence type="ECO:0000256" key="1">
    <source>
        <dbReference type="SAM" id="SignalP"/>
    </source>
</evidence>
<accession>A0ABT1PBI9</accession>
<proteinExistence type="predicted"/>
<organism evidence="2 3">
    <name type="scientific">Streptantibioticus rubrisoli</name>
    <dbReference type="NCBI Taxonomy" id="1387313"/>
    <lineage>
        <taxon>Bacteria</taxon>
        <taxon>Bacillati</taxon>
        <taxon>Actinomycetota</taxon>
        <taxon>Actinomycetes</taxon>
        <taxon>Kitasatosporales</taxon>
        <taxon>Streptomycetaceae</taxon>
        <taxon>Streptantibioticus</taxon>
    </lineage>
</organism>
<gene>
    <name evidence="2" type="ORF">NON19_12100</name>
</gene>
<protein>
    <recommendedName>
        <fullName evidence="4">Secreted protein</fullName>
    </recommendedName>
</protein>
<keyword evidence="1" id="KW-0732">Signal</keyword>
<name>A0ABT1PBI9_9ACTN</name>
<sequence>MHKSMRRIAALSASTLAVLGLGVGVAEPSAAGTAAKPPTSLPTKVQHELDAIKAKGGHIDKITVTPYTKKGQATAATRPVDQVSPAQLPTGCGLYVYIYNIGTDVYSSNLTACLTPQPNIDMLSQIGEDYWVLWFHEYDTVANDEKSQAETDNLALDVEYDCSGDGTHDFQTVTEGTILANDGTYTAQAYDDVSQVKCG</sequence>
<dbReference type="EMBL" id="JANFNH010000009">
    <property type="protein sequence ID" value="MCQ4042749.1"/>
    <property type="molecule type" value="Genomic_DNA"/>
</dbReference>
<reference evidence="2 3" key="1">
    <citation type="submission" date="2022-06" db="EMBL/GenBank/DDBJ databases">
        <title>Draft genome sequence of type strain Streptomyces rubrisoli DSM 42083.</title>
        <authorList>
            <person name="Duangmal K."/>
            <person name="Klaysubun C."/>
        </authorList>
    </citation>
    <scope>NUCLEOTIDE SEQUENCE [LARGE SCALE GENOMIC DNA]</scope>
    <source>
        <strain evidence="2 3">DSM 42083</strain>
    </source>
</reference>
<feature type="signal peptide" evidence="1">
    <location>
        <begin position="1"/>
        <end position="26"/>
    </location>
</feature>